<dbReference type="InterPro" id="IPR036010">
    <property type="entry name" value="2Fe-2S_ferredoxin-like_sf"/>
</dbReference>
<reference evidence="8 9" key="1">
    <citation type="submission" date="2024-07" db="EMBL/GenBank/DDBJ databases">
        <title>Genomic Encyclopedia of Type Strains, Phase V (KMG-V): Genome sequencing to study the core and pangenomes of soil and plant-associated prokaryotes.</title>
        <authorList>
            <person name="Whitman W."/>
        </authorList>
    </citation>
    <scope>NUCLEOTIDE SEQUENCE [LARGE SCALE GENOMIC DNA]</scope>
    <source>
        <strain evidence="8 9">USDA 415</strain>
    </source>
</reference>
<evidence type="ECO:0000256" key="2">
    <source>
        <dbReference type="ARBA" id="ARBA00022723"/>
    </source>
</evidence>
<evidence type="ECO:0000256" key="4">
    <source>
        <dbReference type="ARBA" id="ARBA00023014"/>
    </source>
</evidence>
<evidence type="ECO:0000259" key="6">
    <source>
        <dbReference type="PROSITE" id="PS51384"/>
    </source>
</evidence>
<evidence type="ECO:0000313" key="8">
    <source>
        <dbReference type="EMBL" id="MEY9319447.1"/>
    </source>
</evidence>
<dbReference type="Pfam" id="PF00111">
    <property type="entry name" value="Fer2"/>
    <property type="match status" value="1"/>
</dbReference>
<protein>
    <submittedName>
        <fullName evidence="8">Anaerobic selenocysteine-containing dehydrogenase/ferredoxin</fullName>
    </submittedName>
</protein>
<dbReference type="InterPro" id="IPR006657">
    <property type="entry name" value="MoPterin_dinucl-bd_dom"/>
</dbReference>
<dbReference type="CDD" id="cd00207">
    <property type="entry name" value="fer2"/>
    <property type="match status" value="1"/>
</dbReference>
<sequence length="1137" mass="124025">MAEIQSFCTLCGSQCGTLNVVENGQLVAVRNDPSHPTGQAVCPKGRAGPEIVAANNRIIYPMRRTRPKTDPDPGWVRISWDEALDLCAGKLLDVRERYGAEGVAFAVTTKSGTGIADSIEWIDRFVRLFGSPNIASSTDVCNWHRDVAHRFTFGVGMPTADYAHAELIVLWGHNPTSTWLAQADAIARGRANGAAMIVVDPRATPLAIDADVWLQVRPGTDAALALGVSNLLIQEGGVDLEFLRRWTNAPMLIRESDGLLLRARDIPDRESDGTAQQFVAWDVRTNEPYIYDTTRLLDVDTARRFALTGLYEVRGHHGEAIACRPAFDHFQRACAAWTPERVEQVTGVPRTKLKAAASLMASHSKIAYHAWTGIGQGSNATQIERAVATLYALRGSFDEIGGNRILGRQPANKVDSTDLLVETQSCKTLGRDIRPMGPAAEGRVKPLDVYRAIVTSDPYPIRALVGFGSNHLLTQGDTDEIRRGLEVVEFYVHTDIVETPVARYADVLLPASTPWEREGLRFGFGISEAAQNLIQLRPAVLAPRGEARSDLEIVFALAERLGMGDKFFHGDIDAGWNYMLAPLGITVQDLRANGGKIIRPIEHAVRKYGHVDAWDRVAGFQTETRRVELYSELLLRNHQSPVPIHAEEHVDRSLYPFTLISMKNGVFCHSQHRGIASLRRRASRPTIRLHGSAARLKNINDGHSVEVTSRHGSTRFVAEIDNTLASDVLAADFGWWEACEPLGKQSYALTGAASSNFNSLVSAETRDPVSGSVNHRAIACDVRCVGDLGSRSWQGFRRFIVSDRHAESDSALAISLAPQETGALPDYEPGQYVRIRVARPDTGELLTRAYSLTGAAGIRNRSEYRICVGRASAGASDASTSLSSLIHETLKVGDMVEVEAPSGAFTMPTVSSVPLILMATGIGITPFMSLLNSLDGDQMPSVTLLYGNRNGSEHAFKRQLRALAQRLPRLVVRTFYSRPRASDVPGADFDVHGRLDAAQIDASLVMERPRFYLCGSDTMVTSTTRSLVSFGVPKFDIHTEVFISPTNTRDKGLGPCSVSFKRSGISFQWGPKDGTLLECAERLGIRAPSGCRVGQCESCAVRVLAGSTRQLSGAVPEDSGTVFTCRAVPCSDLVLDL</sequence>
<dbReference type="Gene3D" id="2.40.30.10">
    <property type="entry name" value="Translation factors"/>
    <property type="match status" value="1"/>
</dbReference>
<dbReference type="SUPFAM" id="SSF50692">
    <property type="entry name" value="ADC-like"/>
    <property type="match status" value="1"/>
</dbReference>
<name>A0ABV4F7J8_BRAEL</name>
<dbReference type="Gene3D" id="2.20.25.90">
    <property type="entry name" value="ADC-like domains"/>
    <property type="match status" value="1"/>
</dbReference>
<proteinExistence type="inferred from homology"/>
<comment type="caution">
    <text evidence="8">The sequence shown here is derived from an EMBL/GenBank/DDBJ whole genome shotgun (WGS) entry which is preliminary data.</text>
</comment>
<dbReference type="InterPro" id="IPR012675">
    <property type="entry name" value="Beta-grasp_dom_sf"/>
</dbReference>
<dbReference type="InterPro" id="IPR006963">
    <property type="entry name" value="Mopterin_OxRdtase_4Fe-4S_dom"/>
</dbReference>
<dbReference type="SUPFAM" id="SSF53706">
    <property type="entry name" value="Formate dehydrogenase/DMSO reductase, domains 1-3"/>
    <property type="match status" value="1"/>
</dbReference>
<keyword evidence="4" id="KW-0411">Iron-sulfur</keyword>
<organism evidence="8 9">
    <name type="scientific">Bradyrhizobium elkanii</name>
    <dbReference type="NCBI Taxonomy" id="29448"/>
    <lineage>
        <taxon>Bacteria</taxon>
        <taxon>Pseudomonadati</taxon>
        <taxon>Pseudomonadota</taxon>
        <taxon>Alphaproteobacteria</taxon>
        <taxon>Hyphomicrobiales</taxon>
        <taxon>Nitrobacteraceae</taxon>
        <taxon>Bradyrhizobium</taxon>
    </lineage>
</organism>
<evidence type="ECO:0000259" key="5">
    <source>
        <dbReference type="PROSITE" id="PS51085"/>
    </source>
</evidence>
<gene>
    <name evidence="8" type="ORF">ABIF29_006246</name>
</gene>
<dbReference type="Gene3D" id="2.40.40.20">
    <property type="match status" value="1"/>
</dbReference>
<dbReference type="PANTHER" id="PTHR43742:SF6">
    <property type="entry name" value="OXIDOREDUCTASE YYAE-RELATED"/>
    <property type="match status" value="1"/>
</dbReference>
<dbReference type="Pfam" id="PF04879">
    <property type="entry name" value="Molybdop_Fe4S4"/>
    <property type="match status" value="1"/>
</dbReference>
<feature type="domain" description="2Fe-2S ferredoxin-type" evidence="5">
    <location>
        <begin position="1056"/>
        <end position="1137"/>
    </location>
</feature>
<evidence type="ECO:0000256" key="3">
    <source>
        <dbReference type="ARBA" id="ARBA00023004"/>
    </source>
</evidence>
<keyword evidence="2" id="KW-0479">Metal-binding</keyword>
<dbReference type="PANTHER" id="PTHR43742">
    <property type="entry name" value="TRIMETHYLAMINE-N-OXIDE REDUCTASE"/>
    <property type="match status" value="1"/>
</dbReference>
<dbReference type="Gene3D" id="3.10.20.30">
    <property type="match status" value="1"/>
</dbReference>
<feature type="domain" description="FAD-binding FR-type" evidence="6">
    <location>
        <begin position="794"/>
        <end position="908"/>
    </location>
</feature>
<dbReference type="SUPFAM" id="SSF54292">
    <property type="entry name" value="2Fe-2S ferredoxin-like"/>
    <property type="match status" value="1"/>
</dbReference>
<dbReference type="Proteomes" id="UP001565471">
    <property type="component" value="Unassembled WGS sequence"/>
</dbReference>
<dbReference type="InterPro" id="IPR009010">
    <property type="entry name" value="Asp_de-COase-like_dom_sf"/>
</dbReference>
<accession>A0ABV4F7J8</accession>
<dbReference type="RefSeq" id="WP_038373841.1">
    <property type="nucleotide sequence ID" value="NZ_JALJZB010000001.1"/>
</dbReference>
<evidence type="ECO:0000259" key="7">
    <source>
        <dbReference type="PROSITE" id="PS51669"/>
    </source>
</evidence>
<dbReference type="InterPro" id="IPR006656">
    <property type="entry name" value="Mopterin_OxRdtase"/>
</dbReference>
<feature type="domain" description="4Fe-4S Mo/W bis-MGD-type" evidence="7">
    <location>
        <begin position="1"/>
        <end position="56"/>
    </location>
</feature>
<dbReference type="PROSITE" id="PS51085">
    <property type="entry name" value="2FE2S_FER_2"/>
    <property type="match status" value="1"/>
</dbReference>
<dbReference type="InterPro" id="IPR039261">
    <property type="entry name" value="FNR_nucleotide-bd"/>
</dbReference>
<dbReference type="Gene3D" id="3.40.228.10">
    <property type="entry name" value="Dimethylsulfoxide Reductase, domain 2"/>
    <property type="match status" value="2"/>
</dbReference>
<dbReference type="CDD" id="cd02781">
    <property type="entry name" value="MopB_CT_Acetylene-hydratase"/>
    <property type="match status" value="1"/>
</dbReference>
<keyword evidence="3" id="KW-0408">Iron</keyword>
<dbReference type="PROSITE" id="PS51384">
    <property type="entry name" value="FAD_FR"/>
    <property type="match status" value="1"/>
</dbReference>
<evidence type="ECO:0000313" key="9">
    <source>
        <dbReference type="Proteomes" id="UP001565471"/>
    </source>
</evidence>
<comment type="similarity">
    <text evidence="1">Belongs to the prokaryotic molybdopterin-containing oxidoreductase family.</text>
</comment>
<dbReference type="SUPFAM" id="SSF52343">
    <property type="entry name" value="Ferredoxin reductase-like, C-terminal NADP-linked domain"/>
    <property type="match status" value="1"/>
</dbReference>
<dbReference type="Gene3D" id="3.40.50.740">
    <property type="match status" value="2"/>
</dbReference>
<dbReference type="Pfam" id="PF00175">
    <property type="entry name" value="NAD_binding_1"/>
    <property type="match status" value="1"/>
</dbReference>
<dbReference type="PROSITE" id="PS51669">
    <property type="entry name" value="4FE4S_MOW_BIS_MGD"/>
    <property type="match status" value="1"/>
</dbReference>
<evidence type="ECO:0000256" key="1">
    <source>
        <dbReference type="ARBA" id="ARBA00010312"/>
    </source>
</evidence>
<dbReference type="InterPro" id="IPR017927">
    <property type="entry name" value="FAD-bd_FR_type"/>
</dbReference>
<dbReference type="InterPro" id="IPR037949">
    <property type="entry name" value="MopB_CT_Acetylene-hydratase"/>
</dbReference>
<dbReference type="Gene3D" id="3.30.2070.10">
    <property type="entry name" value="Formate dehydrogenase/DMSO reductase"/>
    <property type="match status" value="1"/>
</dbReference>
<dbReference type="InterPro" id="IPR001041">
    <property type="entry name" value="2Fe-2S_ferredoxin-type"/>
</dbReference>
<dbReference type="EMBL" id="JBGBZA010000002">
    <property type="protein sequence ID" value="MEY9319447.1"/>
    <property type="molecule type" value="Genomic_DNA"/>
</dbReference>
<dbReference type="Pfam" id="PF01568">
    <property type="entry name" value="Molydop_binding"/>
    <property type="match status" value="1"/>
</dbReference>
<dbReference type="InterPro" id="IPR050612">
    <property type="entry name" value="Prok_Mopterin_Oxidored"/>
</dbReference>
<dbReference type="CDD" id="cd06184">
    <property type="entry name" value="flavohem_like_fad_nad_binding"/>
    <property type="match status" value="1"/>
</dbReference>
<dbReference type="InterPro" id="IPR001433">
    <property type="entry name" value="OxRdtase_FAD/NAD-bd"/>
</dbReference>
<dbReference type="SUPFAM" id="SSF63380">
    <property type="entry name" value="Riboflavin synthase domain-like"/>
    <property type="match status" value="1"/>
</dbReference>
<dbReference type="InterPro" id="IPR017938">
    <property type="entry name" value="Riboflavin_synthase-like_b-brl"/>
</dbReference>
<dbReference type="Gene3D" id="3.40.50.80">
    <property type="entry name" value="Nucleotide-binding domain of ferredoxin-NADP reductase (FNR) module"/>
    <property type="match status" value="1"/>
</dbReference>
<dbReference type="SMART" id="SM00926">
    <property type="entry name" value="Molybdop_Fe4S4"/>
    <property type="match status" value="1"/>
</dbReference>
<keyword evidence="9" id="KW-1185">Reference proteome</keyword>
<dbReference type="Pfam" id="PF00384">
    <property type="entry name" value="Molybdopterin"/>
    <property type="match status" value="1"/>
</dbReference>